<evidence type="ECO:0000313" key="4">
    <source>
        <dbReference type="EMBL" id="TEB28425.1"/>
    </source>
</evidence>
<evidence type="ECO:0000313" key="5">
    <source>
        <dbReference type="Proteomes" id="UP000298030"/>
    </source>
</evidence>
<comment type="caution">
    <text evidence="4">The sequence shown here is derived from an EMBL/GenBank/DDBJ whole genome shotgun (WGS) entry which is preliminary data.</text>
</comment>
<protein>
    <recommendedName>
        <fullName evidence="3">Glycosyltransferase family 18 catalytic domain-containing protein</fullName>
    </recommendedName>
</protein>
<name>A0A4Y7T2R9_COPMI</name>
<dbReference type="InterPro" id="IPR026116">
    <property type="entry name" value="GT18_cat"/>
</dbReference>
<feature type="transmembrane region" description="Helical" evidence="2">
    <location>
        <begin position="12"/>
        <end position="29"/>
    </location>
</feature>
<evidence type="ECO:0000256" key="1">
    <source>
        <dbReference type="SAM" id="MobiDB-lite"/>
    </source>
</evidence>
<dbReference type="STRING" id="71717.A0A4Y7T2R9"/>
<feature type="domain" description="Glycosyltransferase family 18 catalytic" evidence="3">
    <location>
        <begin position="362"/>
        <end position="466"/>
    </location>
</feature>
<dbReference type="OrthoDB" id="2113294at2759"/>
<dbReference type="Proteomes" id="UP000298030">
    <property type="component" value="Unassembled WGS sequence"/>
</dbReference>
<dbReference type="UniPathway" id="UPA00378"/>
<feature type="compositionally biased region" description="Basic and acidic residues" evidence="1">
    <location>
        <begin position="36"/>
        <end position="45"/>
    </location>
</feature>
<dbReference type="GO" id="GO:0030144">
    <property type="term" value="F:alpha-1,6-mannosylglycoprotein 6-beta-N-acetylglucosaminyltransferase activity"/>
    <property type="evidence" value="ECO:0007669"/>
    <property type="project" value="InterPro"/>
</dbReference>
<keyword evidence="2" id="KW-1133">Transmembrane helix</keyword>
<reference evidence="4 5" key="1">
    <citation type="journal article" date="2019" name="Nat. Ecol. Evol.">
        <title>Megaphylogeny resolves global patterns of mushroom evolution.</title>
        <authorList>
            <person name="Varga T."/>
            <person name="Krizsan K."/>
            <person name="Foldi C."/>
            <person name="Dima B."/>
            <person name="Sanchez-Garcia M."/>
            <person name="Sanchez-Ramirez S."/>
            <person name="Szollosi G.J."/>
            <person name="Szarkandi J.G."/>
            <person name="Papp V."/>
            <person name="Albert L."/>
            <person name="Andreopoulos W."/>
            <person name="Angelini C."/>
            <person name="Antonin V."/>
            <person name="Barry K.W."/>
            <person name="Bougher N.L."/>
            <person name="Buchanan P."/>
            <person name="Buyck B."/>
            <person name="Bense V."/>
            <person name="Catcheside P."/>
            <person name="Chovatia M."/>
            <person name="Cooper J."/>
            <person name="Damon W."/>
            <person name="Desjardin D."/>
            <person name="Finy P."/>
            <person name="Geml J."/>
            <person name="Haridas S."/>
            <person name="Hughes K."/>
            <person name="Justo A."/>
            <person name="Karasinski D."/>
            <person name="Kautmanova I."/>
            <person name="Kiss B."/>
            <person name="Kocsube S."/>
            <person name="Kotiranta H."/>
            <person name="LaButti K.M."/>
            <person name="Lechner B.E."/>
            <person name="Liimatainen K."/>
            <person name="Lipzen A."/>
            <person name="Lukacs Z."/>
            <person name="Mihaltcheva S."/>
            <person name="Morgado L.N."/>
            <person name="Niskanen T."/>
            <person name="Noordeloos M.E."/>
            <person name="Ohm R.A."/>
            <person name="Ortiz-Santana B."/>
            <person name="Ovrebo C."/>
            <person name="Racz N."/>
            <person name="Riley R."/>
            <person name="Savchenko A."/>
            <person name="Shiryaev A."/>
            <person name="Soop K."/>
            <person name="Spirin V."/>
            <person name="Szebenyi C."/>
            <person name="Tomsovsky M."/>
            <person name="Tulloss R.E."/>
            <person name="Uehling J."/>
            <person name="Grigoriev I.V."/>
            <person name="Vagvolgyi C."/>
            <person name="Papp T."/>
            <person name="Martin F.M."/>
            <person name="Miettinen O."/>
            <person name="Hibbett D.S."/>
            <person name="Nagy L.G."/>
        </authorList>
    </citation>
    <scope>NUCLEOTIDE SEQUENCE [LARGE SCALE GENOMIC DNA]</scope>
    <source>
        <strain evidence="4 5">FP101781</strain>
    </source>
</reference>
<gene>
    <name evidence="4" type="ORF">FA13DRAFT_1666256</name>
</gene>
<accession>A0A4Y7T2R9</accession>
<keyword evidence="5" id="KW-1185">Reference proteome</keyword>
<evidence type="ECO:0000259" key="3">
    <source>
        <dbReference type="Pfam" id="PF15024"/>
    </source>
</evidence>
<keyword evidence="2" id="KW-0472">Membrane</keyword>
<dbReference type="Pfam" id="PF15024">
    <property type="entry name" value="Glyco_transf_18"/>
    <property type="match status" value="1"/>
</dbReference>
<feature type="region of interest" description="Disordered" evidence="1">
    <location>
        <begin position="36"/>
        <end position="61"/>
    </location>
</feature>
<sequence length="490" mass="56045">MDLLYFVRTRIIAPGFIIAFLLYFIHGAFTSAGKPPRLDDLDRPGPRPIPTPSASERNPAEPVKEFGDYAFLPTSLSNPFPAPDGKRKDYHEWNALSLRELYVCMALDNCGVNQRKVALLASHWFEEAIVRGWRGGEGVWGLSMYKHLKAMGYTTMFANSFEEALAIYRLFPSLISVVVRNKAGECHSDPKCVKSESNPTGIPAWKIFDFEYFPSTTGSHFHASLLKGKWILSANPERGNSTVIQYIGFSVEDDCKRRKFIPFSQRKDRIFMLMKQLTYVYDHRFAWNRSYFALASSDVGMPFVGAWLVDQHYQWKPEEMGTMDDIEDRDKGVINLISGAGAGANHTARFGPQRWAEEVGMSKAMVGMGNPWWSPSPYHALCAGVPFINPIMNFDPNDPWNKTKWHTQHPSLVQFDPPYVYHVHKQNYTGFVDALKAATTNEILSFIPDHMTEMAVRERIRYLMEHDWKEDARKLLEERKKAGEGYVFEL</sequence>
<proteinExistence type="predicted"/>
<evidence type="ECO:0000256" key="2">
    <source>
        <dbReference type="SAM" id="Phobius"/>
    </source>
</evidence>
<dbReference type="EMBL" id="QPFP01000032">
    <property type="protein sequence ID" value="TEB28425.1"/>
    <property type="molecule type" value="Genomic_DNA"/>
</dbReference>
<organism evidence="4 5">
    <name type="scientific">Coprinellus micaceus</name>
    <name type="common">Glistening ink-cap mushroom</name>
    <name type="synonym">Coprinus micaceus</name>
    <dbReference type="NCBI Taxonomy" id="71717"/>
    <lineage>
        <taxon>Eukaryota</taxon>
        <taxon>Fungi</taxon>
        <taxon>Dikarya</taxon>
        <taxon>Basidiomycota</taxon>
        <taxon>Agaricomycotina</taxon>
        <taxon>Agaricomycetes</taxon>
        <taxon>Agaricomycetidae</taxon>
        <taxon>Agaricales</taxon>
        <taxon>Agaricineae</taxon>
        <taxon>Psathyrellaceae</taxon>
        <taxon>Coprinellus</taxon>
    </lineage>
</organism>
<dbReference type="AlphaFoldDB" id="A0A4Y7T2R9"/>
<keyword evidence="2" id="KW-0812">Transmembrane</keyword>